<evidence type="ECO:0000313" key="2">
    <source>
        <dbReference type="Proteomes" id="UP001327027"/>
    </source>
</evidence>
<dbReference type="Proteomes" id="UP001327027">
    <property type="component" value="Unassembled WGS sequence"/>
</dbReference>
<dbReference type="InterPro" id="IPR048012">
    <property type="entry name" value="BfmA-like_N"/>
</dbReference>
<sequence length="144" mass="16308">MKKKSIIIDSTSHRDLKKLADEHNRSIGSFTADMILFFKKTGTDPQAIKGKSASEMIKVVDRRIVSFFKTQESEILYPLQTKVLENGKKSEELLSKLVNDLNTIFSKIKKKDEIQQHALLVLAEYLDKDRSGLARSIQNVLDAG</sequence>
<dbReference type="EMBL" id="JAYKLX010000001">
    <property type="protein sequence ID" value="MEB3344328.1"/>
    <property type="molecule type" value="Genomic_DNA"/>
</dbReference>
<comment type="caution">
    <text evidence="1">The sequence shown here is derived from an EMBL/GenBank/DDBJ whole genome shotgun (WGS) entry which is preliminary data.</text>
</comment>
<dbReference type="RefSeq" id="WP_324178375.1">
    <property type="nucleotide sequence ID" value="NZ_BAABAW010000016.1"/>
</dbReference>
<name>A0ABU5ZRR8_9FLAO</name>
<gene>
    <name evidence="1" type="ORF">U6A24_02590</name>
</gene>
<organism evidence="1 2">
    <name type="scientific">Aquimarina gracilis</name>
    <dbReference type="NCBI Taxonomy" id="874422"/>
    <lineage>
        <taxon>Bacteria</taxon>
        <taxon>Pseudomonadati</taxon>
        <taxon>Bacteroidota</taxon>
        <taxon>Flavobacteriia</taxon>
        <taxon>Flavobacteriales</taxon>
        <taxon>Flavobacteriaceae</taxon>
        <taxon>Aquimarina</taxon>
    </lineage>
</organism>
<evidence type="ECO:0000313" key="1">
    <source>
        <dbReference type="EMBL" id="MEB3344328.1"/>
    </source>
</evidence>
<dbReference type="NCBIfam" id="NF041200">
    <property type="entry name" value="mob_BfmA_Nterm"/>
    <property type="match status" value="1"/>
</dbReference>
<keyword evidence="2" id="KW-1185">Reference proteome</keyword>
<proteinExistence type="predicted"/>
<accession>A0ABU5ZRR8</accession>
<reference evidence="1 2" key="1">
    <citation type="journal article" date="2013" name="Int. J. Syst. Evol. Microbiol.">
        <title>Aquimarina gracilis sp. nov., isolated from the gut microflora of a mussel, Mytilus coruscus, and emended description of Aquimarina spongiae.</title>
        <authorList>
            <person name="Park S.C."/>
            <person name="Choe H.N."/>
            <person name="Baik K.S."/>
            <person name="Seong C.N."/>
        </authorList>
    </citation>
    <scope>NUCLEOTIDE SEQUENCE [LARGE SCALE GENOMIC DNA]</scope>
    <source>
        <strain evidence="1 2">PSC32</strain>
    </source>
</reference>
<protein>
    <submittedName>
        <fullName evidence="1">BfmA/BtgA family mobilization protein</fullName>
    </submittedName>
</protein>